<feature type="non-terminal residue" evidence="5">
    <location>
        <position position="609"/>
    </location>
</feature>
<comment type="similarity">
    <text evidence="1">Belongs to the gamma-glutamyltransferase family.</text>
</comment>
<evidence type="ECO:0000256" key="1">
    <source>
        <dbReference type="ARBA" id="ARBA00009381"/>
    </source>
</evidence>
<dbReference type="EC" id="2.3.2.2" evidence="3"/>
<dbReference type="Gene3D" id="1.10.246.130">
    <property type="match status" value="1"/>
</dbReference>
<gene>
    <name evidence="5" type="ORF">N310_06707</name>
</gene>
<comment type="subcellular location">
    <subcellularLocation>
        <location evidence="3">Membrane</location>
        <topology evidence="3">Single-pass type II membrane protein</topology>
    </subcellularLocation>
</comment>
<comment type="catalytic activity">
    <reaction evidence="3">
        <text>an S-substituted glutathione + H2O = an S-substituted L-cysteinylglycine + L-glutamate</text>
        <dbReference type="Rhea" id="RHEA:59468"/>
        <dbReference type="ChEBI" id="CHEBI:15377"/>
        <dbReference type="ChEBI" id="CHEBI:29985"/>
        <dbReference type="ChEBI" id="CHEBI:90779"/>
        <dbReference type="ChEBI" id="CHEBI:143103"/>
        <dbReference type="EC" id="3.4.19.13"/>
    </reaction>
</comment>
<dbReference type="GO" id="GO:0005886">
    <property type="term" value="C:plasma membrane"/>
    <property type="evidence" value="ECO:0007669"/>
    <property type="project" value="TreeGrafter"/>
</dbReference>
<keyword evidence="3" id="KW-0012">Acyltransferase</keyword>
<dbReference type="PANTHER" id="PTHR11686:SF54">
    <property type="entry name" value="GLUTATHIONE HYDROLASE 7"/>
    <property type="match status" value="1"/>
</dbReference>
<dbReference type="EC" id="3.4.19.13" evidence="3"/>
<keyword evidence="6" id="KW-1185">Reference proteome</keyword>
<feature type="binding site" evidence="2">
    <location>
        <position position="154"/>
    </location>
    <ligand>
        <name>L-glutamate</name>
        <dbReference type="ChEBI" id="CHEBI:29985"/>
    </ligand>
</feature>
<keyword evidence="3" id="KW-0472">Membrane</keyword>
<feature type="binding site" evidence="2">
    <location>
        <position position="513"/>
    </location>
    <ligand>
        <name>L-glutamate</name>
        <dbReference type="ChEBI" id="CHEBI:29985"/>
    </ligand>
</feature>
<keyword evidence="3" id="KW-1133">Transmembrane helix</keyword>
<comment type="catalytic activity">
    <reaction evidence="3">
        <text>an N-terminal (5-L-glutamyl)-[peptide] + an alpha-amino acid = 5-L-glutamyl amino acid + an N-terminal L-alpha-aminoacyl-[peptide]</text>
        <dbReference type="Rhea" id="RHEA:23904"/>
        <dbReference type="Rhea" id="RHEA-COMP:9780"/>
        <dbReference type="Rhea" id="RHEA-COMP:9795"/>
        <dbReference type="ChEBI" id="CHEBI:77644"/>
        <dbReference type="ChEBI" id="CHEBI:78597"/>
        <dbReference type="ChEBI" id="CHEBI:78599"/>
        <dbReference type="ChEBI" id="CHEBI:78608"/>
        <dbReference type="EC" id="2.3.2.2"/>
    </reaction>
</comment>
<organism evidence="5 6">
    <name type="scientific">Acanthisitta chloris</name>
    <name type="common">rifleman</name>
    <dbReference type="NCBI Taxonomy" id="57068"/>
    <lineage>
        <taxon>Eukaryota</taxon>
        <taxon>Metazoa</taxon>
        <taxon>Chordata</taxon>
        <taxon>Craniata</taxon>
        <taxon>Vertebrata</taxon>
        <taxon>Euteleostomi</taxon>
        <taxon>Archelosauria</taxon>
        <taxon>Archosauria</taxon>
        <taxon>Dinosauria</taxon>
        <taxon>Saurischia</taxon>
        <taxon>Theropoda</taxon>
        <taxon>Coelurosauria</taxon>
        <taxon>Aves</taxon>
        <taxon>Neognathae</taxon>
        <taxon>Neoaves</taxon>
        <taxon>Telluraves</taxon>
        <taxon>Australaves</taxon>
        <taxon>Passeriformes</taxon>
        <taxon>Acanthisittidae</taxon>
        <taxon>Acanthisitta</taxon>
    </lineage>
</organism>
<feature type="non-terminal residue" evidence="5">
    <location>
        <position position="1"/>
    </location>
</feature>
<comment type="function">
    <text evidence="3">Cleaves the gamma-glutamyl peptide bond of glutathione and glutathione conjugates.</text>
</comment>
<protein>
    <recommendedName>
        <fullName evidence="3">Glutathione hydrolase</fullName>
        <ecNumber evidence="3">2.3.2.2</ecNumber>
        <ecNumber evidence="3">3.4.19.13</ecNumber>
    </recommendedName>
    <alternativeName>
        <fullName evidence="3">Gamma-glutamyltransferase</fullName>
    </alternativeName>
    <alternativeName>
        <fullName evidence="3">Gamma-glutamyltranspeptidase</fullName>
    </alternativeName>
</protein>
<dbReference type="PRINTS" id="PR01210">
    <property type="entry name" value="GGTRANSPTASE"/>
</dbReference>
<dbReference type="InterPro" id="IPR043138">
    <property type="entry name" value="GGT_lsub"/>
</dbReference>
<evidence type="ECO:0000256" key="3">
    <source>
        <dbReference type="RuleBase" id="RU368068"/>
    </source>
</evidence>
<dbReference type="GO" id="GO:0103068">
    <property type="term" value="F:leukotriene C4 gamma-glutamyl transferase activity"/>
    <property type="evidence" value="ECO:0007669"/>
    <property type="project" value="UniProtKB-EC"/>
</dbReference>
<dbReference type="Pfam" id="PF01019">
    <property type="entry name" value="G_glu_transpept"/>
    <property type="match status" value="1"/>
</dbReference>
<accession>A0A091NF96</accession>
<comment type="catalytic activity">
    <reaction evidence="3">
        <text>glutathione + H2O = L-cysteinylglycine + L-glutamate</text>
        <dbReference type="Rhea" id="RHEA:28807"/>
        <dbReference type="ChEBI" id="CHEBI:15377"/>
        <dbReference type="ChEBI" id="CHEBI:29985"/>
        <dbReference type="ChEBI" id="CHEBI:57925"/>
        <dbReference type="ChEBI" id="CHEBI:61694"/>
        <dbReference type="EC" id="3.4.19.13"/>
    </reaction>
</comment>
<dbReference type="UniPathway" id="UPA00204"/>
<dbReference type="InterPro" id="IPR029055">
    <property type="entry name" value="Ntn_hydrolases_N"/>
</dbReference>
<dbReference type="GO" id="GO:0036374">
    <property type="term" value="F:glutathione hydrolase activity"/>
    <property type="evidence" value="ECO:0007669"/>
    <property type="project" value="UniProtKB-UniRule"/>
</dbReference>
<dbReference type="AlphaFoldDB" id="A0A091NF96"/>
<dbReference type="Gene3D" id="3.60.20.40">
    <property type="match status" value="1"/>
</dbReference>
<keyword evidence="3" id="KW-0378">Hydrolase</keyword>
<keyword evidence="3 5" id="KW-0808">Transferase</keyword>
<proteinExistence type="inferred from homology"/>
<feature type="transmembrane region" description="Helical" evidence="3">
    <location>
        <begin position="55"/>
        <end position="79"/>
    </location>
</feature>
<feature type="binding site" evidence="2">
    <location>
        <position position="461"/>
    </location>
    <ligand>
        <name>L-glutamate</name>
        <dbReference type="ChEBI" id="CHEBI:29985"/>
    </ligand>
</feature>
<dbReference type="InterPro" id="IPR000101">
    <property type="entry name" value="GGT_peptidase"/>
</dbReference>
<feature type="compositionally biased region" description="Polar residues" evidence="4">
    <location>
        <begin position="21"/>
        <end position="38"/>
    </location>
</feature>
<name>A0A091NF96_9PASS</name>
<evidence type="ECO:0000256" key="4">
    <source>
        <dbReference type="SAM" id="MobiDB-lite"/>
    </source>
</evidence>
<dbReference type="InterPro" id="IPR043137">
    <property type="entry name" value="GGT_ssub_C"/>
</dbReference>
<sequence length="609" mass="65155">FLPAAHKDPDSFLKSARLQRLPSSSSEMGSQDVSPLQETSKDPFSGDCSCRQDGLTVIITACLTFATGVTVALIMQIYFGDPQLFQRGAVVTDAARCTALGTEVLHRQGSSVDAAIAATLCAGIVNPHTSGLGGGGVMMVHNIRKNRSWVIDFREVAPLGIPLEGDLQQDSKPGLLVGVPGMIQGMHQAHQLHGRLPWAELLGLAASVAQNGFNVTHDLAKALSELKDLNCSDRFREIFLPDDQPLLPGMAVRRPDLAAVLQLLGAEGVSAFYSGNLTQEIISEVHSYGGVLVEEDFSNYSVLVEDPVHTVYRGHLVLSPPPPHAGPALMTALNILEGFNISSQGSRGNILHWMAETLKIALSLASNLGDPSDDVSVAHAAEGMLSKSEANSLRQLINDSQAFSSDLLMPHFSVDCGPAASQVLVMGPDDFIVAVVSSLNRPFGSGIITPSGILLNSQMLDFSWQNKTTNHSVPRPQNLVQPRKRPLSFLLPTIVRPSEGMCGTYLCLGANNGDRALSSIVQVLVNVLTLNKNLSESLSLGRLHPQLQSNTLQVDSEFPEEDIEFLVARGHQVDKVPVVALVHGARRTNSFIIGLKDPRSVDAAGATIL</sequence>
<dbReference type="EMBL" id="KK846016">
    <property type="protein sequence ID" value="KFP87594.1"/>
    <property type="molecule type" value="Genomic_DNA"/>
</dbReference>
<reference evidence="5 6" key="1">
    <citation type="submission" date="2014-04" db="EMBL/GenBank/DDBJ databases">
        <title>Genome evolution of avian class.</title>
        <authorList>
            <person name="Zhang G."/>
            <person name="Li C."/>
        </authorList>
    </citation>
    <scope>NUCLEOTIDE SEQUENCE [LARGE SCALE GENOMIC DNA]</scope>
    <source>
        <strain evidence="5">BGI_N310</strain>
    </source>
</reference>
<comment type="pathway">
    <text evidence="3">Sulfur metabolism; glutathione metabolism.</text>
</comment>
<dbReference type="PANTHER" id="PTHR11686">
    <property type="entry name" value="GAMMA GLUTAMYL TRANSPEPTIDASE"/>
    <property type="match status" value="1"/>
</dbReference>
<feature type="binding site" evidence="2">
    <location>
        <begin position="438"/>
        <end position="440"/>
    </location>
    <ligand>
        <name>L-glutamate</name>
        <dbReference type="ChEBI" id="CHEBI:29985"/>
    </ligand>
</feature>
<dbReference type="Proteomes" id="UP000053537">
    <property type="component" value="Unassembled WGS sequence"/>
</dbReference>
<dbReference type="FunFam" id="3.60.20.40:FF:000002">
    <property type="entry name" value="gamma-glutamyltransferase 7"/>
    <property type="match status" value="1"/>
</dbReference>
<dbReference type="GO" id="GO:0006751">
    <property type="term" value="P:glutathione catabolic process"/>
    <property type="evidence" value="ECO:0007669"/>
    <property type="project" value="UniProtKB-UniRule"/>
</dbReference>
<dbReference type="SUPFAM" id="SSF56235">
    <property type="entry name" value="N-terminal nucleophile aminohydrolases (Ntn hydrolases)"/>
    <property type="match status" value="1"/>
</dbReference>
<evidence type="ECO:0000313" key="6">
    <source>
        <dbReference type="Proteomes" id="UP000053537"/>
    </source>
</evidence>
<evidence type="ECO:0000313" key="5">
    <source>
        <dbReference type="EMBL" id="KFP87594.1"/>
    </source>
</evidence>
<evidence type="ECO:0000256" key="2">
    <source>
        <dbReference type="PIRSR" id="PIRSR600101-2"/>
    </source>
</evidence>
<feature type="region of interest" description="Disordered" evidence="4">
    <location>
        <begin position="19"/>
        <end position="44"/>
    </location>
</feature>
<keyword evidence="3" id="KW-0812">Transmembrane</keyword>